<proteinExistence type="inferred from homology"/>
<dbReference type="GO" id="GO:0016413">
    <property type="term" value="F:O-acetyltransferase activity"/>
    <property type="evidence" value="ECO:0007669"/>
    <property type="project" value="TreeGrafter"/>
</dbReference>
<evidence type="ECO:0000256" key="3">
    <source>
        <dbReference type="ARBA" id="ARBA00022475"/>
    </source>
</evidence>
<evidence type="ECO:0000256" key="7">
    <source>
        <dbReference type="SAM" id="Phobius"/>
    </source>
</evidence>
<evidence type="ECO:0000256" key="1">
    <source>
        <dbReference type="ARBA" id="ARBA00004651"/>
    </source>
</evidence>
<dbReference type="EMBL" id="FQUC01000009">
    <property type="protein sequence ID" value="SHF72273.1"/>
    <property type="molecule type" value="Genomic_DNA"/>
</dbReference>
<keyword evidence="9" id="KW-0808">Transferase</keyword>
<feature type="transmembrane region" description="Helical" evidence="7">
    <location>
        <begin position="284"/>
        <end position="302"/>
    </location>
</feature>
<dbReference type="AlphaFoldDB" id="A0A1M5DZ71"/>
<dbReference type="InterPro" id="IPR002656">
    <property type="entry name" value="Acyl_transf_3_dom"/>
</dbReference>
<evidence type="ECO:0000313" key="9">
    <source>
        <dbReference type="EMBL" id="SHF72273.1"/>
    </source>
</evidence>
<dbReference type="PANTHER" id="PTHR40074">
    <property type="entry name" value="O-ACETYLTRANSFERASE WECH"/>
    <property type="match status" value="1"/>
</dbReference>
<dbReference type="PANTHER" id="PTHR40074:SF2">
    <property type="entry name" value="O-ACETYLTRANSFERASE WECH"/>
    <property type="match status" value="1"/>
</dbReference>
<feature type="transmembrane region" description="Helical" evidence="7">
    <location>
        <begin position="201"/>
        <end position="220"/>
    </location>
</feature>
<keyword evidence="6 7" id="KW-0472">Membrane</keyword>
<evidence type="ECO:0000256" key="6">
    <source>
        <dbReference type="ARBA" id="ARBA00023136"/>
    </source>
</evidence>
<dbReference type="GO" id="GO:0005886">
    <property type="term" value="C:plasma membrane"/>
    <property type="evidence" value="ECO:0007669"/>
    <property type="project" value="UniProtKB-SubCell"/>
</dbReference>
<evidence type="ECO:0000313" key="10">
    <source>
        <dbReference type="Proteomes" id="UP000184480"/>
    </source>
</evidence>
<dbReference type="GO" id="GO:0009246">
    <property type="term" value="P:enterobacterial common antigen biosynthetic process"/>
    <property type="evidence" value="ECO:0007669"/>
    <property type="project" value="TreeGrafter"/>
</dbReference>
<dbReference type="Proteomes" id="UP000184480">
    <property type="component" value="Unassembled WGS sequence"/>
</dbReference>
<dbReference type="Pfam" id="PF01757">
    <property type="entry name" value="Acyl_transf_3"/>
    <property type="match status" value="1"/>
</dbReference>
<dbReference type="OrthoDB" id="265992at2"/>
<reference evidence="10" key="1">
    <citation type="submission" date="2016-11" db="EMBL/GenBank/DDBJ databases">
        <authorList>
            <person name="Varghese N."/>
            <person name="Submissions S."/>
        </authorList>
    </citation>
    <scope>NUCLEOTIDE SEQUENCE [LARGE SCALE GENOMIC DNA]</scope>
    <source>
        <strain evidence="10">DSM 27370</strain>
    </source>
</reference>
<feature type="transmembrane region" description="Helical" evidence="7">
    <location>
        <begin position="226"/>
        <end position="245"/>
    </location>
</feature>
<feature type="transmembrane region" description="Helical" evidence="7">
    <location>
        <begin position="50"/>
        <end position="71"/>
    </location>
</feature>
<feature type="domain" description="Acyltransferase 3" evidence="8">
    <location>
        <begin position="6"/>
        <end position="301"/>
    </location>
</feature>
<gene>
    <name evidence="9" type="ORF">SAMN05444362_10999</name>
</gene>
<keyword evidence="10" id="KW-1185">Reference proteome</keyword>
<evidence type="ECO:0000259" key="8">
    <source>
        <dbReference type="Pfam" id="PF01757"/>
    </source>
</evidence>
<feature type="transmembrane region" description="Helical" evidence="7">
    <location>
        <begin position="83"/>
        <end position="101"/>
    </location>
</feature>
<accession>A0A1M5DZ71</accession>
<organism evidence="9 10">
    <name type="scientific">Dysgonomonas macrotermitis</name>
    <dbReference type="NCBI Taxonomy" id="1346286"/>
    <lineage>
        <taxon>Bacteria</taxon>
        <taxon>Pseudomonadati</taxon>
        <taxon>Bacteroidota</taxon>
        <taxon>Bacteroidia</taxon>
        <taxon>Bacteroidales</taxon>
        <taxon>Dysgonomonadaceae</taxon>
        <taxon>Dysgonomonas</taxon>
    </lineage>
</organism>
<protein>
    <submittedName>
        <fullName evidence="9">Surface polysaccharide O-acyltransferase, integral membrane enzyme</fullName>
    </submittedName>
</protein>
<feature type="transmembrane region" description="Helical" evidence="7">
    <location>
        <begin position="257"/>
        <end position="278"/>
    </location>
</feature>
<feature type="transmembrane region" description="Helical" evidence="7">
    <location>
        <begin position="107"/>
        <end position="134"/>
    </location>
</feature>
<keyword evidence="5 7" id="KW-1133">Transmembrane helix</keyword>
<evidence type="ECO:0000256" key="5">
    <source>
        <dbReference type="ARBA" id="ARBA00022989"/>
    </source>
</evidence>
<feature type="transmembrane region" description="Helical" evidence="7">
    <location>
        <begin position="12"/>
        <end position="30"/>
    </location>
</feature>
<evidence type="ECO:0000256" key="2">
    <source>
        <dbReference type="ARBA" id="ARBA00007400"/>
    </source>
</evidence>
<feature type="transmembrane region" description="Helical" evidence="7">
    <location>
        <begin position="170"/>
        <end position="189"/>
    </location>
</feature>
<comment type="subcellular location">
    <subcellularLocation>
        <location evidence="1">Cell membrane</location>
        <topology evidence="1">Multi-pass membrane protein</topology>
    </subcellularLocation>
</comment>
<comment type="similarity">
    <text evidence="2">Belongs to the acyltransferase 3 family.</text>
</comment>
<evidence type="ECO:0000256" key="4">
    <source>
        <dbReference type="ARBA" id="ARBA00022692"/>
    </source>
</evidence>
<keyword evidence="4 7" id="KW-0812">Transmembrane</keyword>
<keyword evidence="3" id="KW-1003">Cell membrane</keyword>
<dbReference type="STRING" id="1346286.SAMN05444362_10999"/>
<feature type="transmembrane region" description="Helical" evidence="7">
    <location>
        <begin position="141"/>
        <end position="158"/>
    </location>
</feature>
<sequence length="312" mass="36965">MERNITLDYFKIALSICVIIAHNPFVSIYPPEGNDLWNQFLYILGWETTYSLGRIAVPAFFIINGFFLNLDDRAKVIKYVTKLIKLYIVWAIFYLPCYYPYLDIKSFFIIFATGYYHLWYFPALIGAVIMLFFIHKIIKNKYALLIIAFTLFCIGYWIQDKNPYDNFELLKYRNFIFFGIPMVTIGYVLRQFDLQRIKKILPYIIVLFAIILFTEVYIYMEQQRVNNLYFSFFLICPALFIYFLINGKMGKDTSNGVIPLLSSAVFYIHPIIIRWTALLFDIDVITFPYVVITTFIIAYLIIQVNKTIKIFL</sequence>
<name>A0A1M5DZ71_9BACT</name>
<keyword evidence="9" id="KW-0012">Acyltransferase</keyword>
<dbReference type="RefSeq" id="WP_062179913.1">
    <property type="nucleotide sequence ID" value="NZ_BBXL01000008.1"/>
</dbReference>